<dbReference type="EMBL" id="JMOD01000027">
    <property type="protein sequence ID" value="KCY18899.1"/>
    <property type="molecule type" value="Genomic_DNA"/>
</dbReference>
<dbReference type="Pfam" id="PF13683">
    <property type="entry name" value="rve_3"/>
    <property type="match status" value="1"/>
</dbReference>
<organism evidence="3 4">
    <name type="scientific">Acinetobacter baumannii 21072</name>
    <dbReference type="NCBI Taxonomy" id="1310697"/>
    <lineage>
        <taxon>Bacteria</taxon>
        <taxon>Pseudomonadati</taxon>
        <taxon>Pseudomonadota</taxon>
        <taxon>Gammaproteobacteria</taxon>
        <taxon>Moraxellales</taxon>
        <taxon>Moraxellaceae</taxon>
        <taxon>Acinetobacter</taxon>
        <taxon>Acinetobacter calcoaceticus/baumannii complex</taxon>
    </lineage>
</organism>
<feature type="domain" description="Integrase catalytic" evidence="2">
    <location>
        <begin position="1"/>
        <end position="101"/>
    </location>
</feature>
<dbReference type="InterPro" id="IPR001584">
    <property type="entry name" value="Integrase_cat-core"/>
</dbReference>
<evidence type="ECO:0000259" key="2">
    <source>
        <dbReference type="PROSITE" id="PS50994"/>
    </source>
</evidence>
<name>A0A062ICK5_ACIBA</name>
<dbReference type="AlphaFoldDB" id="A0A062ICK5"/>
<evidence type="ECO:0000256" key="1">
    <source>
        <dbReference type="SAM" id="MobiDB-lite"/>
    </source>
</evidence>
<accession>A0A062ICK5</accession>
<dbReference type="PANTHER" id="PTHR47515">
    <property type="entry name" value="LOW CALCIUM RESPONSE LOCUS PROTEIN T"/>
    <property type="match status" value="1"/>
</dbReference>
<evidence type="ECO:0000313" key="3">
    <source>
        <dbReference type="EMBL" id="KCY18899.1"/>
    </source>
</evidence>
<proteinExistence type="predicted"/>
<reference evidence="3 4" key="1">
    <citation type="submission" date="2014-04" db="EMBL/GenBank/DDBJ databases">
        <title>Comparative genomics and transcriptomics to identify genetic mechanisms underlying the emergence of carbapenem resistant Acinetobacter baumannii (CRAb).</title>
        <authorList>
            <person name="Harris A.D."/>
            <person name="Johnson K.J."/>
            <person name="George J."/>
            <person name="Nadendla S."/>
            <person name="Daugherty S.C."/>
            <person name="Parankush S."/>
            <person name="Sadzewicz L."/>
            <person name="Tallon L."/>
            <person name="Sengamalay N."/>
            <person name="Hazen T.H."/>
            <person name="Rasko D.A."/>
        </authorList>
    </citation>
    <scope>NUCLEOTIDE SEQUENCE [LARGE SCALE GENOMIC DNA]</scope>
    <source>
        <strain evidence="3 4">21072</strain>
    </source>
</reference>
<protein>
    <submittedName>
        <fullName evidence="3">Integrase core domain protein</fullName>
    </submittedName>
</protein>
<dbReference type="Gene3D" id="3.30.420.10">
    <property type="entry name" value="Ribonuclease H-like superfamily/Ribonuclease H"/>
    <property type="match status" value="1"/>
</dbReference>
<dbReference type="SUPFAM" id="SSF53098">
    <property type="entry name" value="Ribonuclease H-like"/>
    <property type="match status" value="1"/>
</dbReference>
<dbReference type="GO" id="GO:0015074">
    <property type="term" value="P:DNA integration"/>
    <property type="evidence" value="ECO:0007669"/>
    <property type="project" value="InterPro"/>
</dbReference>
<comment type="caution">
    <text evidence="3">The sequence shown here is derived from an EMBL/GenBank/DDBJ whole genome shotgun (WGS) entry which is preliminary data.</text>
</comment>
<feature type="region of interest" description="Disordered" evidence="1">
    <location>
        <begin position="31"/>
        <end position="53"/>
    </location>
</feature>
<gene>
    <name evidence="3" type="ORF">J596_1816</name>
</gene>
<dbReference type="PATRIC" id="fig|1310697.3.peg.1749"/>
<feature type="compositionally biased region" description="Basic and acidic residues" evidence="1">
    <location>
        <begin position="44"/>
        <end position="53"/>
    </location>
</feature>
<dbReference type="InterPro" id="IPR036397">
    <property type="entry name" value="RNaseH_sf"/>
</dbReference>
<dbReference type="PROSITE" id="PS50994">
    <property type="entry name" value="INTEGRASE"/>
    <property type="match status" value="1"/>
</dbReference>
<dbReference type="PANTHER" id="PTHR47515:SF2">
    <property type="entry name" value="INTEGRASE CORE DOMAIN PROTEIN"/>
    <property type="match status" value="1"/>
</dbReference>
<dbReference type="Proteomes" id="UP000027327">
    <property type="component" value="Unassembled WGS sequence"/>
</dbReference>
<sequence length="139" mass="16571">MPFPIQRIQTDRGREFFAEKVQKKLMQHGIKFRPNKPGSPHLNGKVERSQKTDKSEFYATVDINSEDIQDKLAEWQHDYNWMRPHSALKGKTPMERYFELCEETPFSDEVQKQYNPSNERIQHANYKMDLEIAKLKRSL</sequence>
<dbReference type="GO" id="GO:0003676">
    <property type="term" value="F:nucleic acid binding"/>
    <property type="evidence" value="ECO:0007669"/>
    <property type="project" value="InterPro"/>
</dbReference>
<dbReference type="InterPro" id="IPR012337">
    <property type="entry name" value="RNaseH-like_sf"/>
</dbReference>
<evidence type="ECO:0000313" key="4">
    <source>
        <dbReference type="Proteomes" id="UP000027327"/>
    </source>
</evidence>